<evidence type="ECO:0000313" key="1">
    <source>
        <dbReference type="EMBL" id="ADB63393.1"/>
    </source>
</evidence>
<proteinExistence type="predicted"/>
<accession>D2S1Z6</accession>
<name>D2S1Z6_HALTV</name>
<dbReference type="Proteomes" id="UP000001903">
    <property type="component" value="Plasmid pHTUR02"/>
</dbReference>
<gene>
    <name evidence="1" type="ordered locus">Htur_4605</name>
</gene>
<geneLocation type="plasmid" evidence="1 2">
    <name>pHTUR02</name>
</geneLocation>
<organism evidence="1 2">
    <name type="scientific">Haloterrigena turkmenica (strain ATCC 51198 / DSM 5511 / JCM 9101 / NCIMB 13204 / VKM B-1734 / 4k)</name>
    <name type="common">Halococcus turkmenicus</name>
    <dbReference type="NCBI Taxonomy" id="543526"/>
    <lineage>
        <taxon>Archaea</taxon>
        <taxon>Methanobacteriati</taxon>
        <taxon>Methanobacteriota</taxon>
        <taxon>Stenosarchaea group</taxon>
        <taxon>Halobacteria</taxon>
        <taxon>Halobacteriales</taxon>
        <taxon>Natrialbaceae</taxon>
        <taxon>Haloterrigena</taxon>
    </lineage>
</organism>
<evidence type="ECO:0000313" key="2">
    <source>
        <dbReference type="Proteomes" id="UP000001903"/>
    </source>
</evidence>
<keyword evidence="2" id="KW-1185">Reference proteome</keyword>
<dbReference type="KEGG" id="htu:Htur_4605"/>
<sequence>MDSFIVPALIFSTPKCGEDASFVTVFIDASHFNVHLEHITAVTARLKLL</sequence>
<dbReference type="EMBL" id="CP001862">
    <property type="protein sequence ID" value="ADB63393.1"/>
    <property type="molecule type" value="Genomic_DNA"/>
</dbReference>
<reference evidence="1 2" key="1">
    <citation type="journal article" date="2010" name="Stand. Genomic Sci.">
        <title>Complete genome sequence of Haloterrigena turkmenica type strain (4k).</title>
        <authorList>
            <person name="Saunders E."/>
            <person name="Tindall B.J."/>
            <person name="Fahnrich R."/>
            <person name="Lapidus A."/>
            <person name="Copeland A."/>
            <person name="Del Rio T.G."/>
            <person name="Lucas S."/>
            <person name="Chen F."/>
            <person name="Tice H."/>
            <person name="Cheng J.F."/>
            <person name="Han C."/>
            <person name="Detter J.C."/>
            <person name="Bruce D."/>
            <person name="Goodwin L."/>
            <person name="Chain P."/>
            <person name="Pitluck S."/>
            <person name="Pati A."/>
            <person name="Ivanova N."/>
            <person name="Mavromatis K."/>
            <person name="Chen A."/>
            <person name="Palaniappan K."/>
            <person name="Land M."/>
            <person name="Hauser L."/>
            <person name="Chang Y.J."/>
            <person name="Jeffries C.D."/>
            <person name="Brettin T."/>
            <person name="Rohde M."/>
            <person name="Goker M."/>
            <person name="Bristow J."/>
            <person name="Eisen J.A."/>
            <person name="Markowitz V."/>
            <person name="Hugenholtz P."/>
            <person name="Klenk H.P."/>
            <person name="Kyrpides N.C."/>
        </authorList>
    </citation>
    <scope>NUCLEOTIDE SEQUENCE [LARGE SCALE GENOMIC DNA]</scope>
    <source>
        <strain evidence="2">ATCC 51198 / DSM 5511 / JCM 9101 / NCIMB 13204 / VKM B-1734 / 4k</strain>
    </source>
</reference>
<keyword evidence="1" id="KW-0614">Plasmid</keyword>
<protein>
    <submittedName>
        <fullName evidence="1">Uncharacterized protein</fullName>
    </submittedName>
</protein>
<dbReference type="HOGENOM" id="CLU_3130774_0_0_2"/>
<dbReference type="AlphaFoldDB" id="D2S1Z6"/>